<dbReference type="EMBL" id="JBBKTX010000014">
    <property type="protein sequence ID" value="MFK4753196.1"/>
    <property type="molecule type" value="Genomic_DNA"/>
</dbReference>
<dbReference type="InterPro" id="IPR011650">
    <property type="entry name" value="Peptidase_M20_dimer"/>
</dbReference>
<keyword evidence="6" id="KW-0479">Metal-binding</keyword>
<feature type="domain" description="Peptidase M20 dimerisation" evidence="10">
    <location>
        <begin position="172"/>
        <end position="283"/>
    </location>
</feature>
<evidence type="ECO:0000256" key="9">
    <source>
        <dbReference type="ARBA" id="ARBA00023285"/>
    </source>
</evidence>
<dbReference type="Gene3D" id="3.40.630.10">
    <property type="entry name" value="Zn peptidases"/>
    <property type="match status" value="1"/>
</dbReference>
<dbReference type="InterPro" id="IPR002933">
    <property type="entry name" value="Peptidase_M20"/>
</dbReference>
<dbReference type="PANTHER" id="PTHR43808">
    <property type="entry name" value="ACETYLORNITHINE DEACETYLASE"/>
    <property type="match status" value="1"/>
</dbReference>
<sequence>MATALTRTLLETLIGFDTTSVHSNLALMHFIQNYLQQHGVDSTLIHDESGEKANLYTTIGPQDIPGVMLSGHTDTVPVAGQHWHFPPFELTAQQGRWYGRGTTDMKGFIAVVLAAVPDMVKQSLVMPIHLAFSYDEEIGCLGVRRLIDTVQTLPIQPAMAIIGEPTSMQIVTAHKGKLAGKVTVTGKACHSGMAPLGVNAVNYAARMVVWLEQLARDKQHNGPFADGYEIPFTTVHTGTIQGGTALNIVPDHCEFVFEFRNIATESPQDLLALFKQYANELQQEMQALDTGCRIDCRMTSEYPGLTTASDADVIHFVRQLTDQPGLHTINFGTEGGLFCQALGIPTVVCGPGSMDQGHKPDEFVEAAQLAQCEVMMQRLVALLAEQPVSSQADS</sequence>
<keyword evidence="3" id="KW-0963">Cytoplasm</keyword>
<proteinExistence type="inferred from homology"/>
<dbReference type="PROSITE" id="PS00759">
    <property type="entry name" value="ARGE_DAPE_CPG2_2"/>
    <property type="match status" value="1"/>
</dbReference>
<organism evidence="11 12">
    <name type="scientific">Oceanobacter antarcticus</name>
    <dbReference type="NCBI Taxonomy" id="3133425"/>
    <lineage>
        <taxon>Bacteria</taxon>
        <taxon>Pseudomonadati</taxon>
        <taxon>Pseudomonadota</taxon>
        <taxon>Gammaproteobacteria</taxon>
        <taxon>Oceanospirillales</taxon>
        <taxon>Oceanospirillaceae</taxon>
        <taxon>Oceanobacter</taxon>
    </lineage>
</organism>
<accession>A0ABW8NJW8</accession>
<dbReference type="InterPro" id="IPR050072">
    <property type="entry name" value="Peptidase_M20A"/>
</dbReference>
<evidence type="ECO:0000256" key="6">
    <source>
        <dbReference type="ARBA" id="ARBA00022723"/>
    </source>
</evidence>
<keyword evidence="7 11" id="KW-0378">Hydrolase</keyword>
<dbReference type="NCBIfam" id="NF005710">
    <property type="entry name" value="PRK07522.1"/>
    <property type="match status" value="1"/>
</dbReference>
<dbReference type="RefSeq" id="WP_416206267.1">
    <property type="nucleotide sequence ID" value="NZ_JBBKTX010000014.1"/>
</dbReference>
<dbReference type="PROSITE" id="PS00758">
    <property type="entry name" value="ARGE_DAPE_CPG2_1"/>
    <property type="match status" value="1"/>
</dbReference>
<evidence type="ECO:0000259" key="10">
    <source>
        <dbReference type="Pfam" id="PF07687"/>
    </source>
</evidence>
<keyword evidence="8" id="KW-0862">Zinc</keyword>
<comment type="cofactor">
    <cofactor evidence="1">
        <name>Zn(2+)</name>
        <dbReference type="ChEBI" id="CHEBI:29105"/>
    </cofactor>
</comment>
<comment type="caution">
    <text evidence="11">The sequence shown here is derived from an EMBL/GenBank/DDBJ whole genome shotgun (WGS) entry which is preliminary data.</text>
</comment>
<dbReference type="Proteomes" id="UP001620597">
    <property type="component" value="Unassembled WGS sequence"/>
</dbReference>
<gene>
    <name evidence="11" type="primary">argE</name>
    <name evidence="11" type="ORF">WG929_12305</name>
</gene>
<dbReference type="Gene3D" id="3.30.70.360">
    <property type="match status" value="1"/>
</dbReference>
<evidence type="ECO:0000256" key="8">
    <source>
        <dbReference type="ARBA" id="ARBA00022833"/>
    </source>
</evidence>
<dbReference type="CDD" id="cd03894">
    <property type="entry name" value="M20_ArgE"/>
    <property type="match status" value="1"/>
</dbReference>
<evidence type="ECO:0000313" key="11">
    <source>
        <dbReference type="EMBL" id="MFK4753196.1"/>
    </source>
</evidence>
<reference evidence="11 12" key="1">
    <citation type="submission" date="2024-03" db="EMBL/GenBank/DDBJ databases">
        <title>High-quality draft genome sequence of Oceanobacter sp. wDCs-4.</title>
        <authorList>
            <person name="Dong C."/>
        </authorList>
    </citation>
    <scope>NUCLEOTIDE SEQUENCE [LARGE SCALE GENOMIC DNA]</scope>
    <source>
        <strain evidence="12">wDCs-4</strain>
    </source>
</reference>
<keyword evidence="5" id="KW-0028">Amino-acid biosynthesis</keyword>
<keyword evidence="12" id="KW-1185">Reference proteome</keyword>
<dbReference type="InterPro" id="IPR001261">
    <property type="entry name" value="ArgE/DapE_CS"/>
</dbReference>
<dbReference type="GO" id="GO:0008777">
    <property type="term" value="F:acetylornithine deacetylase activity"/>
    <property type="evidence" value="ECO:0007669"/>
    <property type="project" value="UniProtKB-EC"/>
</dbReference>
<dbReference type="Pfam" id="PF01546">
    <property type="entry name" value="Peptidase_M20"/>
    <property type="match status" value="1"/>
</dbReference>
<evidence type="ECO:0000256" key="2">
    <source>
        <dbReference type="ARBA" id="ARBA00005691"/>
    </source>
</evidence>
<evidence type="ECO:0000313" key="12">
    <source>
        <dbReference type="Proteomes" id="UP001620597"/>
    </source>
</evidence>
<dbReference type="SUPFAM" id="SSF55031">
    <property type="entry name" value="Bacterial exopeptidase dimerisation domain"/>
    <property type="match status" value="1"/>
</dbReference>
<evidence type="ECO:0000256" key="1">
    <source>
        <dbReference type="ARBA" id="ARBA00001947"/>
    </source>
</evidence>
<evidence type="ECO:0000256" key="4">
    <source>
        <dbReference type="ARBA" id="ARBA00022571"/>
    </source>
</evidence>
<keyword evidence="4" id="KW-0055">Arginine biosynthesis</keyword>
<dbReference type="InterPro" id="IPR036264">
    <property type="entry name" value="Bact_exopeptidase_dim_dom"/>
</dbReference>
<comment type="similarity">
    <text evidence="2">Belongs to the peptidase M20A family. ArgE subfamily.</text>
</comment>
<name>A0ABW8NJW8_9GAMM</name>
<keyword evidence="9" id="KW-0170">Cobalt</keyword>
<dbReference type="EC" id="3.5.1.16" evidence="11"/>
<evidence type="ECO:0000256" key="5">
    <source>
        <dbReference type="ARBA" id="ARBA00022605"/>
    </source>
</evidence>
<dbReference type="Pfam" id="PF07687">
    <property type="entry name" value="M20_dimer"/>
    <property type="match status" value="1"/>
</dbReference>
<dbReference type="InterPro" id="IPR010169">
    <property type="entry name" value="AcOrn-deacetyl"/>
</dbReference>
<dbReference type="NCBIfam" id="TIGR01892">
    <property type="entry name" value="AcOrn-deacetyl"/>
    <property type="match status" value="1"/>
</dbReference>
<dbReference type="PANTHER" id="PTHR43808:SF31">
    <property type="entry name" value="N-ACETYL-L-CITRULLINE DEACETYLASE"/>
    <property type="match status" value="1"/>
</dbReference>
<protein>
    <submittedName>
        <fullName evidence="11">Acetylornithine deacetylase</fullName>
        <ecNumber evidence="11">3.5.1.16</ecNumber>
    </submittedName>
</protein>
<evidence type="ECO:0000256" key="7">
    <source>
        <dbReference type="ARBA" id="ARBA00022801"/>
    </source>
</evidence>
<dbReference type="SUPFAM" id="SSF53187">
    <property type="entry name" value="Zn-dependent exopeptidases"/>
    <property type="match status" value="1"/>
</dbReference>
<evidence type="ECO:0000256" key="3">
    <source>
        <dbReference type="ARBA" id="ARBA00022490"/>
    </source>
</evidence>